<sequence length="61" mass="6759">MLVAEHLARKLQSHLSSPKIDRFFGINAVVVVGDDFCSFVGYIDDKNEISDDGSCSSFYDV</sequence>
<evidence type="ECO:0000313" key="1">
    <source>
        <dbReference type="EMBL" id="KAL0131138.1"/>
    </source>
</evidence>
<keyword evidence="2" id="KW-1185">Reference proteome</keyword>
<proteinExistence type="predicted"/>
<gene>
    <name evidence="1" type="ORF">PUN28_002602</name>
</gene>
<comment type="caution">
    <text evidence="1">The sequence shown here is derived from an EMBL/GenBank/DDBJ whole genome shotgun (WGS) entry which is preliminary data.</text>
</comment>
<name>A0AAW2GV37_9HYME</name>
<dbReference type="Proteomes" id="UP001430953">
    <property type="component" value="Unassembled WGS sequence"/>
</dbReference>
<dbReference type="AlphaFoldDB" id="A0AAW2GV37"/>
<evidence type="ECO:0000313" key="2">
    <source>
        <dbReference type="Proteomes" id="UP001430953"/>
    </source>
</evidence>
<dbReference type="EMBL" id="JADYXP020000002">
    <property type="protein sequence ID" value="KAL0131138.1"/>
    <property type="molecule type" value="Genomic_DNA"/>
</dbReference>
<organism evidence="1 2">
    <name type="scientific">Cardiocondyla obscurior</name>
    <dbReference type="NCBI Taxonomy" id="286306"/>
    <lineage>
        <taxon>Eukaryota</taxon>
        <taxon>Metazoa</taxon>
        <taxon>Ecdysozoa</taxon>
        <taxon>Arthropoda</taxon>
        <taxon>Hexapoda</taxon>
        <taxon>Insecta</taxon>
        <taxon>Pterygota</taxon>
        <taxon>Neoptera</taxon>
        <taxon>Endopterygota</taxon>
        <taxon>Hymenoptera</taxon>
        <taxon>Apocrita</taxon>
        <taxon>Aculeata</taxon>
        <taxon>Formicoidea</taxon>
        <taxon>Formicidae</taxon>
        <taxon>Myrmicinae</taxon>
        <taxon>Cardiocondyla</taxon>
    </lineage>
</organism>
<accession>A0AAW2GV37</accession>
<reference evidence="1 2" key="1">
    <citation type="submission" date="2023-03" db="EMBL/GenBank/DDBJ databases">
        <title>High recombination rates correlate with genetic variation in Cardiocondyla obscurior ants.</title>
        <authorList>
            <person name="Errbii M."/>
        </authorList>
    </citation>
    <scope>NUCLEOTIDE SEQUENCE [LARGE SCALE GENOMIC DNA]</scope>
    <source>
        <strain evidence="1">Alpha-2009</strain>
        <tissue evidence="1">Whole body</tissue>
    </source>
</reference>
<protein>
    <submittedName>
        <fullName evidence="1">Uncharacterized protein</fullName>
    </submittedName>
</protein>